<reference evidence="4" key="1">
    <citation type="journal article" date="2019" name="Int. J. Syst. Evol. Microbiol.">
        <title>The Global Catalogue of Microorganisms (GCM) 10K type strain sequencing project: providing services to taxonomists for standard genome sequencing and annotation.</title>
        <authorList>
            <consortium name="The Broad Institute Genomics Platform"/>
            <consortium name="The Broad Institute Genome Sequencing Center for Infectious Disease"/>
            <person name="Wu L."/>
            <person name="Ma J."/>
        </authorList>
    </citation>
    <scope>NUCLEOTIDE SEQUENCE [LARGE SCALE GENOMIC DNA]</scope>
    <source>
        <strain evidence="4">JCM 16953</strain>
    </source>
</reference>
<keyword evidence="2" id="KW-0472">Membrane</keyword>
<keyword evidence="2" id="KW-1133">Transmembrane helix</keyword>
<feature type="transmembrane region" description="Helical" evidence="2">
    <location>
        <begin position="76"/>
        <end position="97"/>
    </location>
</feature>
<name>A0ABP7IC47_9ACTN</name>
<evidence type="ECO:0008006" key="5">
    <source>
        <dbReference type="Google" id="ProtNLM"/>
    </source>
</evidence>
<dbReference type="EMBL" id="BAABAH010000004">
    <property type="protein sequence ID" value="GAA3814766.1"/>
    <property type="molecule type" value="Genomic_DNA"/>
</dbReference>
<proteinExistence type="predicted"/>
<gene>
    <name evidence="3" type="ORF">GCM10022242_16130</name>
</gene>
<sequence>MSGNQPPPPPNFGNQPPPPPGQVPPPAGQVPPPAGGYQTPPPGGYGTPPTPGDQPWDIGSAFSYGWAKFQQNVAQLIIAALAIFAGVVVYVIAYIVITAVSSSDVSCGYDNDFNYSCDTSGGLPWIVQFGLTFLLLGVLFLFITVIQVGMTRGALGVTEGRPFKAAEVFKFQNLGQVILLGLIYAVGYLLCVFPGVILAFLGSYALFFIVDKNMGAIDALKASANMITKDFGRAGVWALLALVITAVGEAICGVGLLVAFPVALLGSAYTYKKLNGQPVAA</sequence>
<feature type="transmembrane region" description="Helical" evidence="2">
    <location>
        <begin position="125"/>
        <end position="146"/>
    </location>
</feature>
<comment type="caution">
    <text evidence="3">The sequence shown here is derived from an EMBL/GenBank/DDBJ whole genome shotgun (WGS) entry which is preliminary data.</text>
</comment>
<feature type="transmembrane region" description="Helical" evidence="2">
    <location>
        <begin position="236"/>
        <end position="265"/>
    </location>
</feature>
<evidence type="ECO:0000313" key="4">
    <source>
        <dbReference type="Proteomes" id="UP001501821"/>
    </source>
</evidence>
<protein>
    <recommendedName>
        <fullName evidence="5">DUF975 family protein</fullName>
    </recommendedName>
</protein>
<keyword evidence="4" id="KW-1185">Reference proteome</keyword>
<organism evidence="3 4">
    <name type="scientific">Nocardioides panacisoli</name>
    <dbReference type="NCBI Taxonomy" id="627624"/>
    <lineage>
        <taxon>Bacteria</taxon>
        <taxon>Bacillati</taxon>
        <taxon>Actinomycetota</taxon>
        <taxon>Actinomycetes</taxon>
        <taxon>Propionibacteriales</taxon>
        <taxon>Nocardioidaceae</taxon>
        <taxon>Nocardioides</taxon>
    </lineage>
</organism>
<keyword evidence="2" id="KW-0812">Transmembrane</keyword>
<dbReference type="InterPro" id="IPR010380">
    <property type="entry name" value="DUF975"/>
</dbReference>
<accession>A0ABP7IC47</accession>
<dbReference type="PANTHER" id="PTHR40076:SF1">
    <property type="entry name" value="MEMBRANE PROTEIN"/>
    <property type="match status" value="1"/>
</dbReference>
<evidence type="ECO:0000256" key="1">
    <source>
        <dbReference type="SAM" id="MobiDB-lite"/>
    </source>
</evidence>
<feature type="region of interest" description="Disordered" evidence="1">
    <location>
        <begin position="1"/>
        <end position="52"/>
    </location>
</feature>
<dbReference type="RefSeq" id="WP_344774140.1">
    <property type="nucleotide sequence ID" value="NZ_BAABAH010000004.1"/>
</dbReference>
<dbReference type="Proteomes" id="UP001501821">
    <property type="component" value="Unassembled WGS sequence"/>
</dbReference>
<dbReference type="PANTHER" id="PTHR40076">
    <property type="entry name" value="MEMBRANE PROTEIN-RELATED"/>
    <property type="match status" value="1"/>
</dbReference>
<feature type="transmembrane region" description="Helical" evidence="2">
    <location>
        <begin position="177"/>
        <end position="210"/>
    </location>
</feature>
<evidence type="ECO:0000313" key="3">
    <source>
        <dbReference type="EMBL" id="GAA3814766.1"/>
    </source>
</evidence>
<evidence type="ECO:0000256" key="2">
    <source>
        <dbReference type="SAM" id="Phobius"/>
    </source>
</evidence>